<accession>A0ABD2Q6X1</accession>
<gene>
    <name evidence="5" type="ORF">Ciccas_006432</name>
</gene>
<dbReference type="Proteomes" id="UP001626550">
    <property type="component" value="Unassembled WGS sequence"/>
</dbReference>
<dbReference type="InterPro" id="IPR036322">
    <property type="entry name" value="WD40_repeat_dom_sf"/>
</dbReference>
<dbReference type="PANTHER" id="PTHR19878:SF8">
    <property type="entry name" value="AUTOPHAGY-RELATED 16, ISOFORM F"/>
    <property type="match status" value="1"/>
</dbReference>
<dbReference type="InterPro" id="IPR001680">
    <property type="entry name" value="WD40_rpt"/>
</dbReference>
<dbReference type="Pfam" id="PF00400">
    <property type="entry name" value="WD40"/>
    <property type="match status" value="4"/>
</dbReference>
<keyword evidence="2" id="KW-0677">Repeat</keyword>
<evidence type="ECO:0000256" key="1">
    <source>
        <dbReference type="ARBA" id="ARBA00022574"/>
    </source>
</evidence>
<proteinExistence type="predicted"/>
<keyword evidence="6" id="KW-1185">Reference proteome</keyword>
<feature type="repeat" description="WD" evidence="3">
    <location>
        <begin position="245"/>
        <end position="286"/>
    </location>
</feature>
<feature type="repeat" description="WD" evidence="3">
    <location>
        <begin position="453"/>
        <end position="487"/>
    </location>
</feature>
<dbReference type="InterPro" id="IPR019775">
    <property type="entry name" value="WD40_repeat_CS"/>
</dbReference>
<evidence type="ECO:0000256" key="3">
    <source>
        <dbReference type="PROSITE-ProRule" id="PRU00221"/>
    </source>
</evidence>
<dbReference type="Gene3D" id="2.130.10.10">
    <property type="entry name" value="YVTN repeat-like/Quinoprotein amine dehydrogenase"/>
    <property type="match status" value="2"/>
</dbReference>
<evidence type="ECO:0000256" key="2">
    <source>
        <dbReference type="ARBA" id="ARBA00022737"/>
    </source>
</evidence>
<evidence type="ECO:0000313" key="6">
    <source>
        <dbReference type="Proteomes" id="UP001626550"/>
    </source>
</evidence>
<name>A0ABD2Q6X1_9PLAT</name>
<evidence type="ECO:0000313" key="5">
    <source>
        <dbReference type="EMBL" id="KAL3314937.1"/>
    </source>
</evidence>
<feature type="repeat" description="WD" evidence="3">
    <location>
        <begin position="422"/>
        <end position="442"/>
    </location>
</feature>
<dbReference type="AlphaFoldDB" id="A0ABD2Q6X1"/>
<dbReference type="PROSITE" id="PS00678">
    <property type="entry name" value="WD_REPEATS_1"/>
    <property type="match status" value="1"/>
</dbReference>
<sequence>MSERETELLAAISRRNDSELIPKEIFFANYEKLLYAHIALKKKYAKLRSCYSGAGDCSKELELMQRLRKAEIKLHDAERQNQELSPRIDTLTENLEKAKTANVMYEERISMLEANNRILKEENSSSSHTIKAYEKQLRKEKEEEMKKQRKLESQMKVRQPKKEQTKCQELFEVAKHIVDVREIKIHSNDSSRLPMRHIGTIPNEYGDTYHVAFQRSGQIFGCAGTDRKIHLWNFNGLNYEYRSTLNGSNKSVTSLDFHSEGKLVLGSSNDASCRIWSICDSRLKITFSGHNNSVVSAKFISDFDQVASISADHSIKGKRCLTSKGTSSVGHEIVYNRGRSQLITGHRDKKIRFWDLKGQNNDGCVSMPDRITGLDLFDDANHLLVSTRDNVLRTLDLRMCNKELECYQHDNFRIASDYARPSFSSDGRYLACGSQDQMVYVWRHDCPEPVSILEGHNSPVIACSWQPTFGNALVTCERHKQVIVWGS</sequence>
<organism evidence="5 6">
    <name type="scientific">Cichlidogyrus casuarinus</name>
    <dbReference type="NCBI Taxonomy" id="1844966"/>
    <lineage>
        <taxon>Eukaryota</taxon>
        <taxon>Metazoa</taxon>
        <taxon>Spiralia</taxon>
        <taxon>Lophotrochozoa</taxon>
        <taxon>Platyhelminthes</taxon>
        <taxon>Monogenea</taxon>
        <taxon>Monopisthocotylea</taxon>
        <taxon>Dactylogyridea</taxon>
        <taxon>Ancyrocephalidae</taxon>
        <taxon>Cichlidogyrus</taxon>
    </lineage>
</organism>
<dbReference type="InterPro" id="IPR045160">
    <property type="entry name" value="ATG16"/>
</dbReference>
<dbReference type="SUPFAM" id="SSF50978">
    <property type="entry name" value="WD40 repeat-like"/>
    <property type="match status" value="1"/>
</dbReference>
<protein>
    <submittedName>
        <fullName evidence="5">Uncharacterized protein</fullName>
    </submittedName>
</protein>
<dbReference type="PROSITE" id="PS50294">
    <property type="entry name" value="WD_REPEATS_REGION"/>
    <property type="match status" value="2"/>
</dbReference>
<dbReference type="PANTHER" id="PTHR19878">
    <property type="entry name" value="AUTOPHAGY PROTEIN 16-LIKE"/>
    <property type="match status" value="1"/>
</dbReference>
<reference evidence="5 6" key="1">
    <citation type="submission" date="2024-11" db="EMBL/GenBank/DDBJ databases">
        <title>Adaptive evolution of stress response genes in parasites aligns with host niche diversity.</title>
        <authorList>
            <person name="Hahn C."/>
            <person name="Resl P."/>
        </authorList>
    </citation>
    <scope>NUCLEOTIDE SEQUENCE [LARGE SCALE GENOMIC DNA]</scope>
    <source>
        <strain evidence="5">EGGRZ-B1_66</strain>
        <tissue evidence="5">Body</tissue>
    </source>
</reference>
<dbReference type="InterPro" id="IPR015943">
    <property type="entry name" value="WD40/YVTN_repeat-like_dom_sf"/>
</dbReference>
<comment type="caution">
    <text evidence="5">The sequence shown here is derived from an EMBL/GenBank/DDBJ whole genome shotgun (WGS) entry which is preliminary data.</text>
</comment>
<dbReference type="PROSITE" id="PS50082">
    <property type="entry name" value="WD_REPEATS_2"/>
    <property type="match status" value="3"/>
</dbReference>
<keyword evidence="1 3" id="KW-0853">WD repeat</keyword>
<evidence type="ECO:0000256" key="4">
    <source>
        <dbReference type="SAM" id="MobiDB-lite"/>
    </source>
</evidence>
<dbReference type="SMART" id="SM00320">
    <property type="entry name" value="WD40"/>
    <property type="match status" value="6"/>
</dbReference>
<dbReference type="EMBL" id="JBJKFK010000867">
    <property type="protein sequence ID" value="KAL3314937.1"/>
    <property type="molecule type" value="Genomic_DNA"/>
</dbReference>
<feature type="region of interest" description="Disordered" evidence="4">
    <location>
        <begin position="140"/>
        <end position="160"/>
    </location>
</feature>